<evidence type="ECO:0000313" key="2">
    <source>
        <dbReference type="EMBL" id="MBF6023444.1"/>
    </source>
</evidence>
<dbReference type="InterPro" id="IPR011646">
    <property type="entry name" value="KAP_P-loop"/>
</dbReference>
<keyword evidence="3" id="KW-1185">Reference proteome</keyword>
<dbReference type="SUPFAM" id="SSF52540">
    <property type="entry name" value="P-loop containing nucleoside triphosphate hydrolases"/>
    <property type="match status" value="1"/>
</dbReference>
<feature type="domain" description="KAP NTPase" evidence="1">
    <location>
        <begin position="43"/>
        <end position="316"/>
    </location>
</feature>
<comment type="caution">
    <text evidence="2">The sequence shown here is derived from an EMBL/GenBank/DDBJ whole genome shotgun (WGS) entry which is preliminary data.</text>
</comment>
<gene>
    <name evidence="2" type="ORF">IU514_05290</name>
</gene>
<organism evidence="2 3">
    <name type="scientific">Lysobacter niastensis</name>
    <dbReference type="NCBI Taxonomy" id="380629"/>
    <lineage>
        <taxon>Bacteria</taxon>
        <taxon>Pseudomonadati</taxon>
        <taxon>Pseudomonadota</taxon>
        <taxon>Gammaproteobacteria</taxon>
        <taxon>Lysobacterales</taxon>
        <taxon>Lysobacteraceae</taxon>
        <taxon>Lysobacter</taxon>
    </lineage>
</organism>
<name>A0ABS0B8U9_9GAMM</name>
<dbReference type="Proteomes" id="UP001429984">
    <property type="component" value="Unassembled WGS sequence"/>
</dbReference>
<dbReference type="Gene3D" id="3.40.50.300">
    <property type="entry name" value="P-loop containing nucleotide triphosphate hydrolases"/>
    <property type="match status" value="1"/>
</dbReference>
<evidence type="ECO:0000313" key="3">
    <source>
        <dbReference type="Proteomes" id="UP001429984"/>
    </source>
</evidence>
<dbReference type="InterPro" id="IPR027417">
    <property type="entry name" value="P-loop_NTPase"/>
</dbReference>
<sequence>MDTLVDSTERAEKRWPDDVLGRDRLADFLTTSLTEQARIRTRSQGTGLTVALDADWGTGKSFFVRHWASDLTTLEHPVVVFDAWENDIGDEAAVALMACIKLELEKWTAKLPNKNAIRNKAKEATTSAIQGLRKAIVPASKVIAAGVLKKATGIVVEEIFDAYTSTSNKALDEISEATSATLEAGLDELFKRSLDEHQKRSAAIKHFKTSISSLIELLEAEANARMPVFVFIDEVDRCRPTYAIKLLEEIKHIFGVSKICFVVTTNLSQLRESVCAIYGAGFDGHRYLKRFFDYQYTLPEPDNESFSAQLLTEGSAISSRSTANGLPARSAEPDAKHAIALIANGFGLDLRSQKQVFSVANSVAAAIPNDKKVFVIWLFFLCALQHKKPDLFEALLHTRLDKKSFDDLCREAFKKDIEVEYSKPGQHPYERQPPSGRASLSEIVWAYYDWSFEDLLKLRDRSSEINLYNYPASNIREVADEAPNPYYERTKYPPSIARYAEWVKYAGLAYAD</sequence>
<reference evidence="2 3" key="1">
    <citation type="submission" date="2020-11" db="EMBL/GenBank/DDBJ databases">
        <title>Draft Genome Sequence and Secondary Metabolite Biosynthetic Potential of the Lysobacter niastensis Type strain DSM 18481.</title>
        <authorList>
            <person name="Turrini P."/>
            <person name="Artuso I."/>
            <person name="Tescari M."/>
            <person name="Lugli G.A."/>
            <person name="Frangipani E."/>
            <person name="Ventura M."/>
            <person name="Visca P."/>
        </authorList>
    </citation>
    <scope>NUCLEOTIDE SEQUENCE [LARGE SCALE GENOMIC DNA]</scope>
    <source>
        <strain evidence="2 3">DSM 18481</strain>
    </source>
</reference>
<proteinExistence type="predicted"/>
<dbReference type="Pfam" id="PF07693">
    <property type="entry name" value="KAP_NTPase"/>
    <property type="match status" value="1"/>
</dbReference>
<dbReference type="EMBL" id="JADLZT010000003">
    <property type="protein sequence ID" value="MBF6023444.1"/>
    <property type="molecule type" value="Genomic_DNA"/>
</dbReference>
<evidence type="ECO:0000259" key="1">
    <source>
        <dbReference type="Pfam" id="PF07693"/>
    </source>
</evidence>
<accession>A0ABS0B8U9</accession>
<protein>
    <recommendedName>
        <fullName evidence="1">KAP NTPase domain-containing protein</fullName>
    </recommendedName>
</protein>
<dbReference type="RefSeq" id="WP_194930062.1">
    <property type="nucleotide sequence ID" value="NZ_JADLZT010000003.1"/>
</dbReference>